<dbReference type="InterPro" id="IPR011009">
    <property type="entry name" value="Kinase-like_dom_sf"/>
</dbReference>
<proteinExistence type="predicted"/>
<reference evidence="2" key="1">
    <citation type="submission" date="2022-12" db="EMBL/GenBank/DDBJ databases">
        <title>Draft genome assemblies for two species of Escallonia (Escalloniales).</title>
        <authorList>
            <person name="Chanderbali A."/>
            <person name="Dervinis C."/>
            <person name="Anghel I."/>
            <person name="Soltis D."/>
            <person name="Soltis P."/>
            <person name="Zapata F."/>
        </authorList>
    </citation>
    <scope>NUCLEOTIDE SEQUENCE</scope>
    <source>
        <strain evidence="2">UCBG92.1500</strain>
        <tissue evidence="2">Leaf</tissue>
    </source>
</reference>
<sequence length="362" mass="41286">MACQSPSAASQMDVISGDLNESSFRNYLLLLRYQLKQEDAHAVHAFNPKLSDLALVREEGVSWQAGSHGYTDWRTLREVFENMKKVNSSYLSGKCTQKARAESARQLNEEKNEPKMLKFSDADLAEYTNNFHQDNLIGSTQFCKLYRGKINAQDVTIKIWDGKQFGVEYPEDYIVMLQERIKVALRFAHLLELLHGQVDQYRVLNIDAEHILLDQDWNPVLVEFGQMRGGNFSVSYYKQAIPMSIGYVDPYFAKGGVGWVAHCDVFSYGVILLGLIAKRVHVKKKWVTEWGKLVDDWAWKQYKPGCSLVHGSLEDDLSYRVDDGLVITELAMRCVEELPGKRPTMESVVKSLEGLLVVQVYV</sequence>
<evidence type="ECO:0000313" key="2">
    <source>
        <dbReference type="EMBL" id="KAK2969315.1"/>
    </source>
</evidence>
<dbReference type="EMBL" id="JAVXUO010002827">
    <property type="protein sequence ID" value="KAK2969315.1"/>
    <property type="molecule type" value="Genomic_DNA"/>
</dbReference>
<name>A0AA88U3S8_9ASTE</name>
<dbReference type="Proteomes" id="UP001187471">
    <property type="component" value="Unassembled WGS sequence"/>
</dbReference>
<organism evidence="2 3">
    <name type="scientific">Escallonia rubra</name>
    <dbReference type="NCBI Taxonomy" id="112253"/>
    <lineage>
        <taxon>Eukaryota</taxon>
        <taxon>Viridiplantae</taxon>
        <taxon>Streptophyta</taxon>
        <taxon>Embryophyta</taxon>
        <taxon>Tracheophyta</taxon>
        <taxon>Spermatophyta</taxon>
        <taxon>Magnoliopsida</taxon>
        <taxon>eudicotyledons</taxon>
        <taxon>Gunneridae</taxon>
        <taxon>Pentapetalae</taxon>
        <taxon>asterids</taxon>
        <taxon>campanulids</taxon>
        <taxon>Escalloniales</taxon>
        <taxon>Escalloniaceae</taxon>
        <taxon>Escallonia</taxon>
    </lineage>
</organism>
<dbReference type="PANTHER" id="PTHR45621">
    <property type="entry name" value="OS01G0588500 PROTEIN-RELATED"/>
    <property type="match status" value="1"/>
</dbReference>
<dbReference type="GO" id="GO:0004672">
    <property type="term" value="F:protein kinase activity"/>
    <property type="evidence" value="ECO:0007669"/>
    <property type="project" value="InterPro"/>
</dbReference>
<dbReference type="AlphaFoldDB" id="A0AA88U3S8"/>
<accession>A0AA88U3S8</accession>
<dbReference type="Gene3D" id="1.10.510.10">
    <property type="entry name" value="Transferase(Phosphotransferase) domain 1"/>
    <property type="match status" value="1"/>
</dbReference>
<dbReference type="InterPro" id="IPR050823">
    <property type="entry name" value="Plant_Ser_Thr_Prot_Kinase"/>
</dbReference>
<evidence type="ECO:0000313" key="3">
    <source>
        <dbReference type="Proteomes" id="UP001187471"/>
    </source>
</evidence>
<dbReference type="InterPro" id="IPR000719">
    <property type="entry name" value="Prot_kinase_dom"/>
</dbReference>
<comment type="caution">
    <text evidence="2">The sequence shown here is derived from an EMBL/GenBank/DDBJ whole genome shotgun (WGS) entry which is preliminary data.</text>
</comment>
<dbReference type="SUPFAM" id="SSF56112">
    <property type="entry name" value="Protein kinase-like (PK-like)"/>
    <property type="match status" value="1"/>
</dbReference>
<feature type="domain" description="Protein kinase" evidence="1">
    <location>
        <begin position="57"/>
        <end position="356"/>
    </location>
</feature>
<evidence type="ECO:0000259" key="1">
    <source>
        <dbReference type="PROSITE" id="PS50011"/>
    </source>
</evidence>
<dbReference type="GO" id="GO:0005524">
    <property type="term" value="F:ATP binding"/>
    <property type="evidence" value="ECO:0007669"/>
    <property type="project" value="InterPro"/>
</dbReference>
<dbReference type="PROSITE" id="PS50011">
    <property type="entry name" value="PROTEIN_KINASE_DOM"/>
    <property type="match status" value="1"/>
</dbReference>
<gene>
    <name evidence="2" type="ORF">RJ640_030856</name>
</gene>
<keyword evidence="3" id="KW-1185">Reference proteome</keyword>
<protein>
    <recommendedName>
        <fullName evidence="1">Protein kinase domain-containing protein</fullName>
    </recommendedName>
</protein>